<gene>
    <name evidence="3" type="ORF">BDV96DRAFT_642255</name>
</gene>
<evidence type="ECO:0000259" key="2">
    <source>
        <dbReference type="Pfam" id="PF24476"/>
    </source>
</evidence>
<dbReference type="EMBL" id="ML977315">
    <property type="protein sequence ID" value="KAF2119217.1"/>
    <property type="molecule type" value="Genomic_DNA"/>
</dbReference>
<dbReference type="OrthoDB" id="3565018at2759"/>
<dbReference type="AlphaFoldDB" id="A0A6A5ZK27"/>
<evidence type="ECO:0000313" key="3">
    <source>
        <dbReference type="EMBL" id="KAF2119217.1"/>
    </source>
</evidence>
<accession>A0A6A5ZK27</accession>
<dbReference type="PANTHER" id="PTHR35186">
    <property type="entry name" value="ANK_REP_REGION DOMAIN-CONTAINING PROTEIN"/>
    <property type="match status" value="1"/>
</dbReference>
<proteinExistence type="predicted"/>
<feature type="region of interest" description="Disordered" evidence="1">
    <location>
        <begin position="135"/>
        <end position="156"/>
    </location>
</feature>
<reference evidence="3" key="1">
    <citation type="journal article" date="2020" name="Stud. Mycol.">
        <title>101 Dothideomycetes genomes: a test case for predicting lifestyles and emergence of pathogens.</title>
        <authorList>
            <person name="Haridas S."/>
            <person name="Albert R."/>
            <person name="Binder M."/>
            <person name="Bloem J."/>
            <person name="Labutti K."/>
            <person name="Salamov A."/>
            <person name="Andreopoulos B."/>
            <person name="Baker S."/>
            <person name="Barry K."/>
            <person name="Bills G."/>
            <person name="Bluhm B."/>
            <person name="Cannon C."/>
            <person name="Castanera R."/>
            <person name="Culley D."/>
            <person name="Daum C."/>
            <person name="Ezra D."/>
            <person name="Gonzalez J."/>
            <person name="Henrissat B."/>
            <person name="Kuo A."/>
            <person name="Liang C."/>
            <person name="Lipzen A."/>
            <person name="Lutzoni F."/>
            <person name="Magnuson J."/>
            <person name="Mondo S."/>
            <person name="Nolan M."/>
            <person name="Ohm R."/>
            <person name="Pangilinan J."/>
            <person name="Park H.-J."/>
            <person name="Ramirez L."/>
            <person name="Alfaro M."/>
            <person name="Sun H."/>
            <person name="Tritt A."/>
            <person name="Yoshinaga Y."/>
            <person name="Zwiers L.-H."/>
            <person name="Turgeon B."/>
            <person name="Goodwin S."/>
            <person name="Spatafora J."/>
            <person name="Crous P."/>
            <person name="Grigoriev I."/>
        </authorList>
    </citation>
    <scope>NUCLEOTIDE SEQUENCE</scope>
    <source>
        <strain evidence="3">CBS 627.86</strain>
    </source>
</reference>
<dbReference type="PANTHER" id="PTHR35186:SF4">
    <property type="entry name" value="PRION-INHIBITION AND PROPAGATION HELO DOMAIN-CONTAINING PROTEIN"/>
    <property type="match status" value="1"/>
</dbReference>
<dbReference type="Pfam" id="PF24476">
    <property type="entry name" value="DUF7580"/>
    <property type="match status" value="1"/>
</dbReference>
<protein>
    <recommendedName>
        <fullName evidence="2">DUF7580 domain-containing protein</fullName>
    </recommendedName>
</protein>
<organism evidence="3 4">
    <name type="scientific">Lophiotrema nucula</name>
    <dbReference type="NCBI Taxonomy" id="690887"/>
    <lineage>
        <taxon>Eukaryota</taxon>
        <taxon>Fungi</taxon>
        <taxon>Dikarya</taxon>
        <taxon>Ascomycota</taxon>
        <taxon>Pezizomycotina</taxon>
        <taxon>Dothideomycetes</taxon>
        <taxon>Pleosporomycetidae</taxon>
        <taxon>Pleosporales</taxon>
        <taxon>Lophiotremataceae</taxon>
        <taxon>Lophiotrema</taxon>
    </lineage>
</organism>
<feature type="domain" description="DUF7580" evidence="2">
    <location>
        <begin position="227"/>
        <end position="568"/>
    </location>
</feature>
<dbReference type="Proteomes" id="UP000799770">
    <property type="component" value="Unassembled WGS sequence"/>
</dbReference>
<keyword evidence="4" id="KW-1185">Reference proteome</keyword>
<name>A0A6A5ZK27_9PLEO</name>
<dbReference type="InterPro" id="IPR056002">
    <property type="entry name" value="DUF7580"/>
</dbReference>
<evidence type="ECO:0000313" key="4">
    <source>
        <dbReference type="Proteomes" id="UP000799770"/>
    </source>
</evidence>
<sequence>MSGLEIAGVLLGTFPLIISGLEHYRDVAKVAGFFWQVRKKYQKCRSDVLYHELIYKRNLKELLLPLVSDSEEVNRLIAEPGGQRWNSEALQQKLEERLQESYSLYIEIVNDMNETAEELRKELSFDQAAIQDKVNRAGDAKKQKQQQAGKQSRTASMKANVDYQMFRVKFSLGESVREELFAQLKQYNERLEKLLGTSDKVSMLQSGSIQSGKNTSVMETAFRNAWKKSDLLFRALQNAWNCSCQQYHFANLRLEHRTLSEICFEIILMFVAPSDHGNTPWAWEELQCGQLAAHACASPKVATRPTNGSKTTIRQNSHGLTSILPRRAKTVAFSLPQGAVPQIELDSMSHHDVELCKLLSDNRYGVCMGVIGHDGETYHLHPSTKRIQHQPNTVITLDQILSDDFDGHVSRRQRYAIALLLASSVAQLQFTPWLRTGLTKEDVLFLPSESENDVVPYGEPFIRQGFAAPFTESDASDCNFYSLGILLLELCFGKRLEDYPLRRRHPAGEGDTKNAFDLMAALRWSAAVVDEGGGDYASAVKWCFTGSANSKQQWRSEIIRNVIQPLEHCQQHFNAALT</sequence>
<evidence type="ECO:0000256" key="1">
    <source>
        <dbReference type="SAM" id="MobiDB-lite"/>
    </source>
</evidence>